<organism evidence="7 8">
    <name type="scientific">Penicillium steckii</name>
    <dbReference type="NCBI Taxonomy" id="303698"/>
    <lineage>
        <taxon>Eukaryota</taxon>
        <taxon>Fungi</taxon>
        <taxon>Dikarya</taxon>
        <taxon>Ascomycota</taxon>
        <taxon>Pezizomycotina</taxon>
        <taxon>Eurotiomycetes</taxon>
        <taxon>Eurotiomycetidae</taxon>
        <taxon>Eurotiales</taxon>
        <taxon>Aspergillaceae</taxon>
        <taxon>Penicillium</taxon>
    </lineage>
</organism>
<accession>A0A1V6TUG6</accession>
<sequence>MEQSSASNPLTGGSHAAQDQGLPHGYWNQLDAIYNDPQLQAQQQDAPSQQQPPTGISWDHPIFAQSQQQSQSQPQPQPQPHQRNHLPPPTDASHGLYSSLPQSWQPNPLHQPSGGYAFSSQLQPQRQVPQYQQGQISFDSRSLTPSESSAFPSYSYQQNFFNPQQLSVQDPFPERAAQHQSASDFQNVAPRPSIPQFPLNPSYHPEIPTIDLTTDFPSAETINPGYLNPATQTAGQSQSHQSIPNSYLFGMPSEYPQADGRIFDYYQNDFSVQPSAVQQAQRMQTLAPRGAPGLSVIVPSASEIPHKQPPAKTKAKAKKAASKPKKSQSGSDSDSSDYESDLEIEPPDEPSPIPSVRPNDTVNAAKYDTMQAVWSPRNKRVPADKVKSALVTFPKIIKTLRDAWKDQVQAMKLAENQGDNDKAMKIKKEVALQRQVMDVIVRTALDVGHPMIVEKLGEHPIALAAIYSFLADRFQATDFEGSLTLLERFVTVDEELLQKTNLSKILPRFIKKGGPSSKDLAQRIMDNASASSKRKQGNPKTGKEESAVKGDSSSEIAGSKRARESEINTHPAPKKMVVTSNPKDVSKSAQPPNMPSKAGLNGKPAATSAVPRPRPAAPAPKLSSLFGSLSSASKRPGTTNAERAAAAAAAAKTGQAADKKEKQAPPPSKPAFSLNDIMADLSKPKEAPVAKPAEERPPETEEERQKRERKESRRKLRVTWKPDDSLTEVRLFTHDPEEELGPGDSSLRGVGDVKGEGSVLKLHKDLEELEEDDMGGIRETSIQDYTALTGIDLDLGDLKTANFIKRGGEQIPESLENEAQQHREATTLMTFYTSPADVPPSPKEPPASETDTNDESAPELVPFGDVPDHVKARQERYFAHVNPPVSAPAAQPEPAAPAAGGFDISNLLKLIGTGNQQQQSTPPPQSQPPPLQAPAGDSDYWTNFLRQLQGQPPAPPAPPIPTSQPQATPEIDFQKILNVMQAMKQGSAFPQAPQSQPGMAPNMGAMMGSQFGEPNNFSDNSSYAHSYEDPERKRMREIGQQDEWSRQKRTKASDPKPYKVGLVPCKFWAEGKCRKGENCTFRHDS</sequence>
<evidence type="ECO:0000259" key="6">
    <source>
        <dbReference type="PROSITE" id="PS50103"/>
    </source>
</evidence>
<dbReference type="InterPro" id="IPR036855">
    <property type="entry name" value="Znf_CCCH_sf"/>
</dbReference>
<reference evidence="8" key="1">
    <citation type="journal article" date="2017" name="Nat. Microbiol.">
        <title>Global analysis of biosynthetic gene clusters reveals vast potential of secondary metabolite production in Penicillium species.</title>
        <authorList>
            <person name="Nielsen J.C."/>
            <person name="Grijseels S."/>
            <person name="Prigent S."/>
            <person name="Ji B."/>
            <person name="Dainat J."/>
            <person name="Nielsen K.F."/>
            <person name="Frisvad J.C."/>
            <person name="Workman M."/>
            <person name="Nielsen J."/>
        </authorList>
    </citation>
    <scope>NUCLEOTIDE SEQUENCE [LARGE SCALE GENOMIC DNA]</scope>
    <source>
        <strain evidence="8">IBT 24891</strain>
    </source>
</reference>
<dbReference type="AlphaFoldDB" id="A0A1V6TUG6"/>
<proteinExistence type="predicted"/>
<keyword evidence="8" id="KW-1185">Reference proteome</keyword>
<feature type="compositionally biased region" description="Pro residues" evidence="5">
    <location>
        <begin position="952"/>
        <end position="962"/>
    </location>
</feature>
<feature type="compositionally biased region" description="Low complexity" evidence="5">
    <location>
        <begin position="619"/>
        <end position="633"/>
    </location>
</feature>
<feature type="compositionally biased region" description="Pro residues" evidence="5">
    <location>
        <begin position="921"/>
        <end position="932"/>
    </location>
</feature>
<feature type="compositionally biased region" description="Low complexity" evidence="5">
    <location>
        <begin position="641"/>
        <end position="656"/>
    </location>
</feature>
<evidence type="ECO:0000256" key="3">
    <source>
        <dbReference type="ARBA" id="ARBA00022833"/>
    </source>
</evidence>
<evidence type="ECO:0000256" key="1">
    <source>
        <dbReference type="ARBA" id="ARBA00022723"/>
    </source>
</evidence>
<dbReference type="SUPFAM" id="SSF90229">
    <property type="entry name" value="CCCH zinc finger"/>
    <property type="match status" value="1"/>
</dbReference>
<dbReference type="PROSITE" id="PS50103">
    <property type="entry name" value="ZF_C3H1"/>
    <property type="match status" value="1"/>
</dbReference>
<feature type="domain" description="C3H1-type" evidence="6">
    <location>
        <begin position="1059"/>
        <end position="1085"/>
    </location>
</feature>
<evidence type="ECO:0000256" key="2">
    <source>
        <dbReference type="ARBA" id="ARBA00022771"/>
    </source>
</evidence>
<feature type="region of interest" description="Disordered" evidence="5">
    <location>
        <begin position="882"/>
        <end position="901"/>
    </location>
</feature>
<dbReference type="STRING" id="303698.A0A1V6TUG6"/>
<dbReference type="SMART" id="SM00356">
    <property type="entry name" value="ZnF_C3H1"/>
    <property type="match status" value="1"/>
</dbReference>
<feature type="compositionally biased region" description="Polar residues" evidence="5">
    <location>
        <begin position="940"/>
        <end position="950"/>
    </location>
</feature>
<feature type="region of interest" description="Disordered" evidence="5">
    <location>
        <begin position="1"/>
        <end position="154"/>
    </location>
</feature>
<evidence type="ECO:0000313" key="8">
    <source>
        <dbReference type="Proteomes" id="UP000191285"/>
    </source>
</evidence>
<keyword evidence="3 4" id="KW-0862">Zinc</keyword>
<feature type="compositionally biased region" description="Basic and acidic residues" evidence="5">
    <location>
        <begin position="866"/>
        <end position="877"/>
    </location>
</feature>
<feature type="region of interest" description="Disordered" evidence="5">
    <location>
        <begin position="809"/>
        <end position="877"/>
    </location>
</feature>
<dbReference type="InterPro" id="IPR041367">
    <property type="entry name" value="Znf-CCCH_4"/>
</dbReference>
<name>A0A1V6TUG6_9EURO</name>
<feature type="compositionally biased region" description="Basic and acidic residues" evidence="5">
    <location>
        <begin position="682"/>
        <end position="711"/>
    </location>
</feature>
<feature type="compositionally biased region" description="Polar residues" evidence="5">
    <location>
        <begin position="578"/>
        <end position="591"/>
    </location>
</feature>
<feature type="zinc finger region" description="C3H1-type" evidence="4">
    <location>
        <begin position="1059"/>
        <end position="1085"/>
    </location>
</feature>
<feature type="region of interest" description="Disordered" evidence="5">
    <location>
        <begin position="912"/>
        <end position="970"/>
    </location>
</feature>
<feature type="region of interest" description="Disordered" evidence="5">
    <location>
        <begin position="986"/>
        <end position="1056"/>
    </location>
</feature>
<dbReference type="OrthoDB" id="4347at2759"/>
<dbReference type="GO" id="GO:0008270">
    <property type="term" value="F:zinc ion binding"/>
    <property type="evidence" value="ECO:0007669"/>
    <property type="project" value="UniProtKB-KW"/>
</dbReference>
<feature type="region of interest" description="Disordered" evidence="5">
    <location>
        <begin position="732"/>
        <end position="752"/>
    </location>
</feature>
<feature type="compositionally biased region" description="Polar residues" evidence="5">
    <location>
        <begin position="1"/>
        <end position="11"/>
    </location>
</feature>
<dbReference type="InterPro" id="IPR000571">
    <property type="entry name" value="Znf_CCCH"/>
</dbReference>
<feature type="compositionally biased region" description="Low complexity" evidence="5">
    <location>
        <begin position="65"/>
        <end position="74"/>
    </location>
</feature>
<feature type="compositionally biased region" description="Low complexity" evidence="5">
    <location>
        <begin position="121"/>
        <end position="135"/>
    </location>
</feature>
<evidence type="ECO:0000256" key="5">
    <source>
        <dbReference type="SAM" id="MobiDB-lite"/>
    </source>
</evidence>
<keyword evidence="2 4" id="KW-0863">Zinc-finger</keyword>
<dbReference type="Pfam" id="PF18044">
    <property type="entry name" value="zf-CCCH_4"/>
    <property type="match status" value="1"/>
</dbReference>
<gene>
    <name evidence="7" type="ORF">PENSTE_c002G06722</name>
</gene>
<keyword evidence="1 4" id="KW-0479">Metal-binding</keyword>
<feature type="compositionally biased region" description="Polar residues" evidence="5">
    <location>
        <begin position="136"/>
        <end position="154"/>
    </location>
</feature>
<feature type="compositionally biased region" description="Low complexity" evidence="5">
    <location>
        <begin position="997"/>
        <end position="1008"/>
    </location>
</feature>
<feature type="compositionally biased region" description="Acidic residues" evidence="5">
    <location>
        <begin position="334"/>
        <end position="348"/>
    </location>
</feature>
<dbReference type="Gene3D" id="1.20.120.1350">
    <property type="entry name" value="Pneumovirus matrix protein 2 (M2), zinc-binding domain"/>
    <property type="match status" value="1"/>
</dbReference>
<dbReference type="Proteomes" id="UP000191285">
    <property type="component" value="Unassembled WGS sequence"/>
</dbReference>
<feature type="compositionally biased region" description="Low complexity" evidence="5">
    <location>
        <begin position="36"/>
        <end position="53"/>
    </location>
</feature>
<feature type="compositionally biased region" description="Polar residues" evidence="5">
    <location>
        <begin position="99"/>
        <end position="110"/>
    </location>
</feature>
<feature type="region of interest" description="Disordered" evidence="5">
    <location>
        <begin position="528"/>
        <end position="717"/>
    </location>
</feature>
<protein>
    <recommendedName>
        <fullName evidence="6">C3H1-type domain-containing protein</fullName>
    </recommendedName>
</protein>
<feature type="compositionally biased region" description="Low complexity" evidence="5">
    <location>
        <begin position="883"/>
        <end position="899"/>
    </location>
</feature>
<feature type="compositionally biased region" description="Basic residues" evidence="5">
    <location>
        <begin position="313"/>
        <end position="326"/>
    </location>
</feature>
<feature type="compositionally biased region" description="Basic and acidic residues" evidence="5">
    <location>
        <begin position="1026"/>
        <end position="1056"/>
    </location>
</feature>
<comment type="caution">
    <text evidence="7">The sequence shown here is derived from an EMBL/GenBank/DDBJ whole genome shotgun (WGS) entry which is preliminary data.</text>
</comment>
<feature type="region of interest" description="Disordered" evidence="5">
    <location>
        <begin position="301"/>
        <end position="360"/>
    </location>
</feature>
<evidence type="ECO:0000256" key="4">
    <source>
        <dbReference type="PROSITE-ProRule" id="PRU00723"/>
    </source>
</evidence>
<evidence type="ECO:0000313" key="7">
    <source>
        <dbReference type="EMBL" id="OQE30035.1"/>
    </source>
</evidence>
<dbReference type="EMBL" id="MLKD01000002">
    <property type="protein sequence ID" value="OQE30035.1"/>
    <property type="molecule type" value="Genomic_DNA"/>
</dbReference>
<feature type="compositionally biased region" description="Polar residues" evidence="5">
    <location>
        <begin position="1012"/>
        <end position="1024"/>
    </location>
</feature>